<feature type="transmembrane region" description="Helical" evidence="7">
    <location>
        <begin position="264"/>
        <end position="287"/>
    </location>
</feature>
<dbReference type="PROSITE" id="PS50850">
    <property type="entry name" value="MFS"/>
    <property type="match status" value="1"/>
</dbReference>
<feature type="transmembrane region" description="Helical" evidence="7">
    <location>
        <begin position="87"/>
        <end position="105"/>
    </location>
</feature>
<dbReference type="InterPro" id="IPR005828">
    <property type="entry name" value="MFS_sugar_transport-like"/>
</dbReference>
<organism evidence="9 10">
    <name type="scientific">Brevibacillus brevis</name>
    <name type="common">Bacillus brevis</name>
    <dbReference type="NCBI Taxonomy" id="1393"/>
    <lineage>
        <taxon>Bacteria</taxon>
        <taxon>Bacillati</taxon>
        <taxon>Bacillota</taxon>
        <taxon>Bacilli</taxon>
        <taxon>Bacillales</taxon>
        <taxon>Paenibacillaceae</taxon>
        <taxon>Brevibacillus</taxon>
    </lineage>
</organism>
<dbReference type="InterPro" id="IPR050814">
    <property type="entry name" value="Myo-inositol_Transporter"/>
</dbReference>
<dbReference type="PANTHER" id="PTHR48020:SF12">
    <property type="entry name" value="PROTON MYO-INOSITOL COTRANSPORTER"/>
    <property type="match status" value="1"/>
</dbReference>
<feature type="transmembrane region" description="Helical" evidence="7">
    <location>
        <begin position="323"/>
        <end position="343"/>
    </location>
</feature>
<sequence>MRNAQAVTMDNAPLNKFHYKMAAYTLIGHSIDGYIIAMMSFIMVKIIPALNMSPLWQGLIGSSPLIGIFLGSLIFGKLCDTIGRQKIYTWHFVVLIVASFLQFFVNDAALLFVLRLILGISIGAEYAVGVTLLAEFTPTKARSLFLGLNLSTFAIGSTIGGLVSYFTIDMSPDAWRWILASSGVLGIITMFFRAGAPESPRWLISQGRIDEAREVVRKYIGPEVSIDNLIEDQKLATQAPGQELSGIRQLFSQKYWKSTLFIGIYYMISVLPSFALGPFLPIIFMSMGFSGTAAFGATVLTYFCNIIFSTVAAAITDKFKRRTLAIFSLTFMAIPLIIIGIWTDMLPPILIIILYIAAQFSSYAGGALTNIYPVEMYPTNLRGAGKGLSTALSRVGSVIGSFLVPIVQSGYGVSAVILMISFACVLGAIVTIAWAPETRGKDLSALETASE</sequence>
<evidence type="ECO:0000256" key="2">
    <source>
        <dbReference type="ARBA" id="ARBA00010992"/>
    </source>
</evidence>
<dbReference type="Proteomes" id="UP001256827">
    <property type="component" value="Chromosome"/>
</dbReference>
<feature type="transmembrane region" description="Helical" evidence="7">
    <location>
        <begin position="111"/>
        <end position="134"/>
    </location>
</feature>
<dbReference type="RefSeq" id="WP_310763612.1">
    <property type="nucleotide sequence ID" value="NZ_CP134050.1"/>
</dbReference>
<keyword evidence="5 7" id="KW-1133">Transmembrane helix</keyword>
<evidence type="ECO:0000256" key="6">
    <source>
        <dbReference type="ARBA" id="ARBA00023136"/>
    </source>
</evidence>
<dbReference type="EMBL" id="CP134050">
    <property type="protein sequence ID" value="WNC12308.1"/>
    <property type="molecule type" value="Genomic_DNA"/>
</dbReference>
<feature type="transmembrane region" description="Helical" evidence="7">
    <location>
        <begin position="174"/>
        <end position="192"/>
    </location>
</feature>
<accession>A0ABY9SWV0</accession>
<evidence type="ECO:0000256" key="4">
    <source>
        <dbReference type="ARBA" id="ARBA00022692"/>
    </source>
</evidence>
<keyword evidence="4 7" id="KW-0812">Transmembrane</keyword>
<feature type="domain" description="Major facilitator superfamily (MFS) profile" evidence="8">
    <location>
        <begin position="21"/>
        <end position="439"/>
    </location>
</feature>
<comment type="subcellular location">
    <subcellularLocation>
        <location evidence="1">Cell membrane</location>
        <topology evidence="1">Multi-pass membrane protein</topology>
    </subcellularLocation>
</comment>
<keyword evidence="3" id="KW-0813">Transport</keyword>
<dbReference type="PANTHER" id="PTHR48020">
    <property type="entry name" value="PROTON MYO-INOSITOL COTRANSPORTER"/>
    <property type="match status" value="1"/>
</dbReference>
<dbReference type="SUPFAM" id="SSF103473">
    <property type="entry name" value="MFS general substrate transporter"/>
    <property type="match status" value="1"/>
</dbReference>
<evidence type="ECO:0000256" key="5">
    <source>
        <dbReference type="ARBA" id="ARBA00022989"/>
    </source>
</evidence>
<keyword evidence="6 7" id="KW-0472">Membrane</keyword>
<feature type="transmembrane region" description="Helical" evidence="7">
    <location>
        <begin position="21"/>
        <end position="43"/>
    </location>
</feature>
<protein>
    <submittedName>
        <fullName evidence="9">MFS transporter</fullName>
    </submittedName>
</protein>
<dbReference type="Pfam" id="PF00083">
    <property type="entry name" value="Sugar_tr"/>
    <property type="match status" value="1"/>
</dbReference>
<dbReference type="InterPro" id="IPR005829">
    <property type="entry name" value="Sugar_transporter_CS"/>
</dbReference>
<dbReference type="Gene3D" id="1.20.1250.20">
    <property type="entry name" value="MFS general substrate transporter like domains"/>
    <property type="match status" value="1"/>
</dbReference>
<evidence type="ECO:0000256" key="3">
    <source>
        <dbReference type="ARBA" id="ARBA00022448"/>
    </source>
</evidence>
<gene>
    <name evidence="9" type="ORF">RGB73_16345</name>
</gene>
<evidence type="ECO:0000256" key="7">
    <source>
        <dbReference type="SAM" id="Phobius"/>
    </source>
</evidence>
<evidence type="ECO:0000259" key="8">
    <source>
        <dbReference type="PROSITE" id="PS50850"/>
    </source>
</evidence>
<feature type="transmembrane region" description="Helical" evidence="7">
    <location>
        <begin position="55"/>
        <end position="75"/>
    </location>
</feature>
<reference evidence="9 10" key="1">
    <citation type="submission" date="2023-09" db="EMBL/GenBank/DDBJ databases">
        <title>Complete Genome and Methylome dissection of Bacillus brevis NEB573 original source of BbsI restriction endonuclease.</title>
        <authorList>
            <person name="Fomenkov A."/>
            <person name="Roberts R.D."/>
        </authorList>
    </citation>
    <scope>NUCLEOTIDE SEQUENCE [LARGE SCALE GENOMIC DNA]</scope>
    <source>
        <strain evidence="9 10">NEB573</strain>
    </source>
</reference>
<feature type="transmembrane region" description="Helical" evidence="7">
    <location>
        <begin position="413"/>
        <end position="435"/>
    </location>
</feature>
<dbReference type="InterPro" id="IPR036259">
    <property type="entry name" value="MFS_trans_sf"/>
</dbReference>
<feature type="transmembrane region" description="Helical" evidence="7">
    <location>
        <begin position="349"/>
        <end position="372"/>
    </location>
</feature>
<feature type="transmembrane region" description="Helical" evidence="7">
    <location>
        <begin position="146"/>
        <end position="168"/>
    </location>
</feature>
<feature type="transmembrane region" description="Helical" evidence="7">
    <location>
        <begin position="293"/>
        <end position="316"/>
    </location>
</feature>
<dbReference type="PROSITE" id="PS00217">
    <property type="entry name" value="SUGAR_TRANSPORT_2"/>
    <property type="match status" value="1"/>
</dbReference>
<dbReference type="InterPro" id="IPR020846">
    <property type="entry name" value="MFS_dom"/>
</dbReference>
<name>A0ABY9SWV0_BREBE</name>
<keyword evidence="10" id="KW-1185">Reference proteome</keyword>
<proteinExistence type="inferred from homology"/>
<evidence type="ECO:0000313" key="9">
    <source>
        <dbReference type="EMBL" id="WNC12308.1"/>
    </source>
</evidence>
<evidence type="ECO:0000256" key="1">
    <source>
        <dbReference type="ARBA" id="ARBA00004651"/>
    </source>
</evidence>
<comment type="similarity">
    <text evidence="2">Belongs to the major facilitator superfamily. Sugar transporter (TC 2.A.1.1) family.</text>
</comment>
<dbReference type="CDD" id="cd17316">
    <property type="entry name" value="MFS_SV2_like"/>
    <property type="match status" value="1"/>
</dbReference>
<evidence type="ECO:0000313" key="10">
    <source>
        <dbReference type="Proteomes" id="UP001256827"/>
    </source>
</evidence>